<keyword evidence="2" id="KW-1185">Reference proteome</keyword>
<protein>
    <submittedName>
        <fullName evidence="1">Uncharacterized protein</fullName>
    </submittedName>
</protein>
<dbReference type="AlphaFoldDB" id="A0A917I108"/>
<proteinExistence type="predicted"/>
<gene>
    <name evidence="1" type="ORF">GCM10007415_40150</name>
</gene>
<evidence type="ECO:0000313" key="2">
    <source>
        <dbReference type="Proteomes" id="UP000660862"/>
    </source>
</evidence>
<evidence type="ECO:0000313" key="1">
    <source>
        <dbReference type="EMBL" id="GGH00196.1"/>
    </source>
</evidence>
<reference evidence="1" key="2">
    <citation type="submission" date="2020-09" db="EMBL/GenBank/DDBJ databases">
        <authorList>
            <person name="Sun Q."/>
            <person name="Zhou Y."/>
        </authorList>
    </citation>
    <scope>NUCLEOTIDE SEQUENCE</scope>
    <source>
        <strain evidence="1">CGMCC 1.12195</strain>
    </source>
</reference>
<accession>A0A917I108</accession>
<reference evidence="1" key="1">
    <citation type="journal article" date="2014" name="Int. J. Syst. Evol. Microbiol.">
        <title>Complete genome sequence of Corynebacterium casei LMG S-19264T (=DSM 44701T), isolated from a smear-ripened cheese.</title>
        <authorList>
            <consortium name="US DOE Joint Genome Institute (JGI-PGF)"/>
            <person name="Walter F."/>
            <person name="Albersmeier A."/>
            <person name="Kalinowski J."/>
            <person name="Ruckert C."/>
        </authorList>
    </citation>
    <scope>NUCLEOTIDE SEQUENCE</scope>
    <source>
        <strain evidence="1">CGMCC 1.12195</strain>
    </source>
</reference>
<organism evidence="1 2">
    <name type="scientific">Parapedobacter pyrenivorans</name>
    <dbReference type="NCBI Taxonomy" id="1305674"/>
    <lineage>
        <taxon>Bacteria</taxon>
        <taxon>Pseudomonadati</taxon>
        <taxon>Bacteroidota</taxon>
        <taxon>Sphingobacteriia</taxon>
        <taxon>Sphingobacteriales</taxon>
        <taxon>Sphingobacteriaceae</taxon>
        <taxon>Parapedobacter</taxon>
    </lineage>
</organism>
<comment type="caution">
    <text evidence="1">The sequence shown here is derived from an EMBL/GenBank/DDBJ whole genome shotgun (WGS) entry which is preliminary data.</text>
</comment>
<dbReference type="EMBL" id="BMER01000005">
    <property type="protein sequence ID" value="GGH00196.1"/>
    <property type="molecule type" value="Genomic_DNA"/>
</dbReference>
<name>A0A917I108_9SPHI</name>
<dbReference type="Proteomes" id="UP000660862">
    <property type="component" value="Unassembled WGS sequence"/>
</dbReference>
<sequence>MTLPEDRLLTEVRAMSREQLIDWLSWNDRNGIYRDEDSLAEFGNLMTKEEGEEIMFRQIMSERDGWDGRMDSKQIY</sequence>